<sequence length="215" mass="24736">MEIWDSIELGNESVDALISGLHRFFDEHTPDQINFNPMIDIYQSCEDPVVRKKLLKVVLGYPQFAHKCHHEGEPPHDFSSWLLSRIGTVGIPYLQELDWNFSWVDANGCGLLHKIHQFSLSDETLTVFINRYPDLLEQRNVMSHTPIETHLQLGNLEELNRLLVLGATLPKFDDVRMGLLPEISKNWLSEAQQNGSSMIYQVMQCIPDNVKRVLN</sequence>
<evidence type="ECO:0000313" key="1">
    <source>
        <dbReference type="EMBL" id="THJ43597.1"/>
    </source>
</evidence>
<name>A0A4S5CCT0_AERVE</name>
<dbReference type="Proteomes" id="UP000309618">
    <property type="component" value="Unassembled WGS sequence"/>
</dbReference>
<comment type="caution">
    <text evidence="1">The sequence shown here is derived from an EMBL/GenBank/DDBJ whole genome shotgun (WGS) entry which is preliminary data.</text>
</comment>
<dbReference type="RefSeq" id="WP_136502036.1">
    <property type="nucleotide sequence ID" value="NZ_SSUX01000011.1"/>
</dbReference>
<organism evidence="1 2">
    <name type="scientific">Aeromonas veronii</name>
    <dbReference type="NCBI Taxonomy" id="654"/>
    <lineage>
        <taxon>Bacteria</taxon>
        <taxon>Pseudomonadati</taxon>
        <taxon>Pseudomonadota</taxon>
        <taxon>Gammaproteobacteria</taxon>
        <taxon>Aeromonadales</taxon>
        <taxon>Aeromonadaceae</taxon>
        <taxon>Aeromonas</taxon>
    </lineage>
</organism>
<dbReference type="AlphaFoldDB" id="A0A4S5CCT0"/>
<evidence type="ECO:0000313" key="2">
    <source>
        <dbReference type="Proteomes" id="UP000309618"/>
    </source>
</evidence>
<accession>A0A4S5CCT0</accession>
<reference evidence="1 2" key="1">
    <citation type="submission" date="2019-04" db="EMBL/GenBank/DDBJ databases">
        <title>Comparative genomics of Aeromonas veronii strains pathogenic to fish.</title>
        <authorList>
            <person name="Cascarano M.C."/>
            <person name="Smyrli M."/>
            <person name="Katharios P."/>
        </authorList>
    </citation>
    <scope>NUCLEOTIDE SEQUENCE [LARGE SCALE GENOMIC DNA]</scope>
    <source>
        <strain evidence="1 2">XU1</strain>
    </source>
</reference>
<protein>
    <submittedName>
        <fullName evidence="1">Uncharacterized protein</fullName>
    </submittedName>
</protein>
<dbReference type="EMBL" id="SSUX01000011">
    <property type="protein sequence ID" value="THJ43597.1"/>
    <property type="molecule type" value="Genomic_DNA"/>
</dbReference>
<proteinExistence type="predicted"/>
<gene>
    <name evidence="1" type="ORF">E8Q35_14925</name>
</gene>